<name>A0A1M2VYC4_TRAPU</name>
<feature type="compositionally biased region" description="Polar residues" evidence="1">
    <location>
        <begin position="192"/>
        <end position="207"/>
    </location>
</feature>
<dbReference type="EMBL" id="MNAD01000475">
    <property type="protein sequence ID" value="OJT12588.1"/>
    <property type="molecule type" value="Genomic_DNA"/>
</dbReference>
<protein>
    <submittedName>
        <fullName evidence="2">Uncharacterized protein</fullName>
    </submittedName>
</protein>
<evidence type="ECO:0000313" key="3">
    <source>
        <dbReference type="Proteomes" id="UP000184267"/>
    </source>
</evidence>
<sequence length="658" mass="71854">MSSSKRTRKTDSPPLDGVSALLERISEFPLLEIEELQAKRRARPVSDADLALALFAEEAEPLLNVSKDRSRDGRRAEVLDELLHMEEIARYDHALALALSEGRDPPPRPANLRRRKRHSVDSDDGGGVPVPNRTGRVYLEPRVGRAGKGKAVQTYEGPEAVYEETEEEWPPSECMTSTEALSRPSNGKPASPLTTTQHGNNGENSNGGAIAAHPFRLPFDAKKSFSAVPSFVSDLLSTRQAVTTHAGEQSDPEHFEMLIPGAYGRASPPLAQDRPSKEQMAAEQRVQRVVAEDQSSADTQRAPVFRSTLGQRLFQRAASSNTWPTQTARSPPPPVSQRPSSSTSAVFETCKKPLGRRVTVSTPPGGSALGAQSPSSPTMEIPVIDEARSYHIPVDNAIAKVAASRPVLPPTRFNYAPLETPEGLGETASGSSLVSHEHQFTETATSPPVSVAADTSAWQPLARGRQHLPIPIPQRVSRQIPERSPQRVLPKAREDEYSPPALTLRPVASDALEPTARGEESRKVAVLRGVLQQPNDLRPSATKHIGGREVTIWSSMAYAADRAEDMEALPEAEEDALDSHSMTMRKERHFVSGGYRERDVTQEEEVLAPVRIDEARFPSPIPVTFSETNDFAIRPSAPSSQPQEIYESVSSPREHASR</sequence>
<keyword evidence="3" id="KW-1185">Reference proteome</keyword>
<feature type="compositionally biased region" description="Polar residues" evidence="1">
    <location>
        <begin position="317"/>
        <end position="329"/>
    </location>
</feature>
<evidence type="ECO:0000256" key="1">
    <source>
        <dbReference type="SAM" id="MobiDB-lite"/>
    </source>
</evidence>
<accession>A0A1M2VYC4</accession>
<reference evidence="2 3" key="1">
    <citation type="submission" date="2016-10" db="EMBL/GenBank/DDBJ databases">
        <title>Genome sequence of the basidiomycete white-rot fungus Trametes pubescens.</title>
        <authorList>
            <person name="Makela M.R."/>
            <person name="Granchi Z."/>
            <person name="Peng M."/>
            <person name="De Vries R.P."/>
            <person name="Grigoriev I."/>
            <person name="Riley R."/>
            <person name="Hilden K."/>
        </authorList>
    </citation>
    <scope>NUCLEOTIDE SEQUENCE [LARGE SCALE GENOMIC DNA]</scope>
    <source>
        <strain evidence="2 3">FBCC735</strain>
    </source>
</reference>
<feature type="compositionally biased region" description="Polar residues" evidence="1">
    <location>
        <begin position="174"/>
        <end position="185"/>
    </location>
</feature>
<gene>
    <name evidence="2" type="ORF">TRAPUB_10829</name>
</gene>
<feature type="region of interest" description="Disordered" evidence="1">
    <location>
        <begin position="621"/>
        <end position="658"/>
    </location>
</feature>
<evidence type="ECO:0000313" key="2">
    <source>
        <dbReference type="EMBL" id="OJT12588.1"/>
    </source>
</evidence>
<feature type="compositionally biased region" description="Polar residues" evidence="1">
    <location>
        <begin position="637"/>
        <end position="651"/>
    </location>
</feature>
<comment type="caution">
    <text evidence="2">The sequence shown here is derived from an EMBL/GenBank/DDBJ whole genome shotgun (WGS) entry which is preliminary data.</text>
</comment>
<feature type="compositionally biased region" description="Polar residues" evidence="1">
    <location>
        <begin position="359"/>
        <end position="378"/>
    </location>
</feature>
<feature type="region of interest" description="Disordered" evidence="1">
    <location>
        <begin position="263"/>
        <end position="378"/>
    </location>
</feature>
<proteinExistence type="predicted"/>
<dbReference type="AlphaFoldDB" id="A0A1M2VYC4"/>
<dbReference type="Proteomes" id="UP000184267">
    <property type="component" value="Unassembled WGS sequence"/>
</dbReference>
<feature type="region of interest" description="Disordered" evidence="1">
    <location>
        <begin position="99"/>
        <end position="208"/>
    </location>
</feature>
<organism evidence="2 3">
    <name type="scientific">Trametes pubescens</name>
    <name type="common">White-rot fungus</name>
    <dbReference type="NCBI Taxonomy" id="154538"/>
    <lineage>
        <taxon>Eukaryota</taxon>
        <taxon>Fungi</taxon>
        <taxon>Dikarya</taxon>
        <taxon>Basidiomycota</taxon>
        <taxon>Agaricomycotina</taxon>
        <taxon>Agaricomycetes</taxon>
        <taxon>Polyporales</taxon>
        <taxon>Polyporaceae</taxon>
        <taxon>Trametes</taxon>
    </lineage>
</organism>
<feature type="compositionally biased region" description="Acidic residues" evidence="1">
    <location>
        <begin position="161"/>
        <end position="170"/>
    </location>
</feature>